<reference evidence="2" key="2">
    <citation type="submission" date="2025-09" db="UniProtKB">
        <authorList>
            <consortium name="Ensembl"/>
        </authorList>
    </citation>
    <scope>IDENTIFICATION</scope>
</reference>
<dbReference type="AlphaFoldDB" id="A0A8C6WBF7"/>
<evidence type="ECO:0000256" key="1">
    <source>
        <dbReference type="SAM" id="MobiDB-lite"/>
    </source>
</evidence>
<reference evidence="2" key="1">
    <citation type="submission" date="2025-08" db="UniProtKB">
        <authorList>
            <consortium name="Ensembl"/>
        </authorList>
    </citation>
    <scope>IDENTIFICATION</scope>
</reference>
<dbReference type="Proteomes" id="UP000694381">
    <property type="component" value="Unassembled WGS sequence"/>
</dbReference>
<dbReference type="GeneTree" id="ENSGT00950000183104"/>
<protein>
    <submittedName>
        <fullName evidence="2">Cell division cycle 20B</fullName>
    </submittedName>
</protein>
<gene>
    <name evidence="2" type="primary">Cdc20b</name>
</gene>
<organism evidence="2 3">
    <name type="scientific">Nannospalax galili</name>
    <name type="common">Northern Israeli blind subterranean mole rat</name>
    <name type="synonym">Spalax galili</name>
    <dbReference type="NCBI Taxonomy" id="1026970"/>
    <lineage>
        <taxon>Eukaryota</taxon>
        <taxon>Metazoa</taxon>
        <taxon>Chordata</taxon>
        <taxon>Craniata</taxon>
        <taxon>Vertebrata</taxon>
        <taxon>Euteleostomi</taxon>
        <taxon>Mammalia</taxon>
        <taxon>Eutheria</taxon>
        <taxon>Euarchontoglires</taxon>
        <taxon>Glires</taxon>
        <taxon>Rodentia</taxon>
        <taxon>Myomorpha</taxon>
        <taxon>Muroidea</taxon>
        <taxon>Spalacidae</taxon>
        <taxon>Spalacinae</taxon>
        <taxon>Nannospalax</taxon>
    </lineage>
</organism>
<sequence>MGLTSSKRWPMTSRGGDSRFDYRPAGFLKENIMRVLAKDMRQQRSQGSLKAI</sequence>
<keyword evidence="3" id="KW-1185">Reference proteome</keyword>
<accession>A0A8C6WBF7</accession>
<proteinExistence type="predicted"/>
<name>A0A8C6WBF7_NANGA</name>
<evidence type="ECO:0000313" key="2">
    <source>
        <dbReference type="Ensembl" id="ENSNGAP00000021857.1"/>
    </source>
</evidence>
<dbReference type="Ensembl" id="ENSNGAT00000027539.1">
    <property type="protein sequence ID" value="ENSNGAP00000021857.1"/>
    <property type="gene ID" value="ENSNGAG00000020923.1"/>
</dbReference>
<feature type="region of interest" description="Disordered" evidence="1">
    <location>
        <begin position="1"/>
        <end position="20"/>
    </location>
</feature>
<evidence type="ECO:0000313" key="3">
    <source>
        <dbReference type="Proteomes" id="UP000694381"/>
    </source>
</evidence>